<dbReference type="EMBL" id="FNAC01000060">
    <property type="protein sequence ID" value="SDD78112.1"/>
    <property type="molecule type" value="Genomic_DNA"/>
</dbReference>
<organism evidence="1 2">
    <name type="scientific">Algoriphagus faecimaris</name>
    <dbReference type="NCBI Taxonomy" id="686796"/>
    <lineage>
        <taxon>Bacteria</taxon>
        <taxon>Pseudomonadati</taxon>
        <taxon>Bacteroidota</taxon>
        <taxon>Cytophagia</taxon>
        <taxon>Cytophagales</taxon>
        <taxon>Cyclobacteriaceae</taxon>
        <taxon>Algoriphagus</taxon>
    </lineage>
</organism>
<dbReference type="STRING" id="686796.SAMN04488104_10606"/>
<name>A0A1G6XJ61_9BACT</name>
<dbReference type="InterPro" id="IPR007497">
    <property type="entry name" value="SIMPL/DUF541"/>
</dbReference>
<dbReference type="AlphaFoldDB" id="A0A1G6XJ61"/>
<dbReference type="Gene3D" id="3.30.70.2970">
    <property type="entry name" value="Protein of unknown function (DUF541), domain 2"/>
    <property type="match status" value="1"/>
</dbReference>
<sequence length="225" mass="25514">MIVAVFITAFSFAQQMEQIPLIEVEGYSQRLINPDEAVFTISLQEKAMKVADASKILNTKTQNLADALKKSKVRDYKLIADNYSVDINRIYRSGNSRDSGYVARQNLRIVTSSTNEDLQKIVDAINNSGDMSFQLAFQISEQAQRSLENELLTEALKDAEARARLIAETLNIRSIRVHHVSMDAPRPVYPTIKLRGTNAMAEQSDMLIESDEQKVDKRVYVKYTY</sequence>
<evidence type="ECO:0000313" key="1">
    <source>
        <dbReference type="EMBL" id="SDD78112.1"/>
    </source>
</evidence>
<dbReference type="Pfam" id="PF04402">
    <property type="entry name" value="SIMPL"/>
    <property type="match status" value="1"/>
</dbReference>
<evidence type="ECO:0000313" key="2">
    <source>
        <dbReference type="Proteomes" id="UP000199060"/>
    </source>
</evidence>
<dbReference type="Proteomes" id="UP000199060">
    <property type="component" value="Unassembled WGS sequence"/>
</dbReference>
<dbReference type="GO" id="GO:0006974">
    <property type="term" value="P:DNA damage response"/>
    <property type="evidence" value="ECO:0007669"/>
    <property type="project" value="TreeGrafter"/>
</dbReference>
<evidence type="ECO:0008006" key="3">
    <source>
        <dbReference type="Google" id="ProtNLM"/>
    </source>
</evidence>
<accession>A0A1G6XJ61</accession>
<protein>
    <recommendedName>
        <fullName evidence="3">DUF541 domain-containing protein</fullName>
    </recommendedName>
</protein>
<dbReference type="PANTHER" id="PTHR34387:SF2">
    <property type="entry name" value="SLR1258 PROTEIN"/>
    <property type="match status" value="1"/>
</dbReference>
<proteinExistence type="predicted"/>
<dbReference type="InterPro" id="IPR052022">
    <property type="entry name" value="26kDa_periplasmic_antigen"/>
</dbReference>
<gene>
    <name evidence="1" type="ORF">SAMN04488104_10606</name>
</gene>
<dbReference type="Gene3D" id="3.30.110.170">
    <property type="entry name" value="Protein of unknown function (DUF541), domain 1"/>
    <property type="match status" value="1"/>
</dbReference>
<dbReference type="PANTHER" id="PTHR34387">
    <property type="entry name" value="SLR1258 PROTEIN"/>
    <property type="match status" value="1"/>
</dbReference>
<keyword evidence="2" id="KW-1185">Reference proteome</keyword>
<reference evidence="2" key="1">
    <citation type="submission" date="2016-10" db="EMBL/GenBank/DDBJ databases">
        <authorList>
            <person name="Varghese N."/>
            <person name="Submissions S."/>
        </authorList>
    </citation>
    <scope>NUCLEOTIDE SEQUENCE [LARGE SCALE GENOMIC DNA]</scope>
    <source>
        <strain evidence="2">DSM 23095</strain>
    </source>
</reference>